<dbReference type="EMBL" id="CP064791">
    <property type="protein sequence ID" value="QSG14398.1"/>
    <property type="molecule type" value="Genomic_DNA"/>
</dbReference>
<organism evidence="2 3">
    <name type="scientific">Halapricum desulfuricans</name>
    <dbReference type="NCBI Taxonomy" id="2841257"/>
    <lineage>
        <taxon>Archaea</taxon>
        <taxon>Methanobacteriati</taxon>
        <taxon>Methanobacteriota</taxon>
        <taxon>Stenosarchaea group</taxon>
        <taxon>Halobacteria</taxon>
        <taxon>Halobacteriales</taxon>
        <taxon>Haloarculaceae</taxon>
        <taxon>Halapricum</taxon>
    </lineage>
</organism>
<dbReference type="Pfam" id="PF07441">
    <property type="entry name" value="BofA"/>
    <property type="match status" value="1"/>
</dbReference>
<feature type="transmembrane region" description="Helical" evidence="1">
    <location>
        <begin position="34"/>
        <end position="64"/>
    </location>
</feature>
<accession>A0A897NNS7</accession>
<dbReference type="InterPro" id="IPR010001">
    <property type="entry name" value="BofA"/>
</dbReference>
<protein>
    <submittedName>
        <fullName evidence="2">Membrane protein, BofA family</fullName>
    </submittedName>
</protein>
<evidence type="ECO:0000313" key="2">
    <source>
        <dbReference type="EMBL" id="QSG14398.1"/>
    </source>
</evidence>
<evidence type="ECO:0000256" key="1">
    <source>
        <dbReference type="SAM" id="Phobius"/>
    </source>
</evidence>
<dbReference type="RefSeq" id="WP_229122333.1">
    <property type="nucleotide sequence ID" value="NZ_CP064791.1"/>
</dbReference>
<evidence type="ECO:0000313" key="3">
    <source>
        <dbReference type="Proteomes" id="UP000663292"/>
    </source>
</evidence>
<feature type="transmembrane region" description="Helical" evidence="1">
    <location>
        <begin position="7"/>
        <end position="28"/>
    </location>
</feature>
<keyword evidence="1" id="KW-1133">Transmembrane helix</keyword>
<name>A0A897NNS7_9EURY</name>
<dbReference type="Proteomes" id="UP000663292">
    <property type="component" value="Chromosome"/>
</dbReference>
<proteinExistence type="predicted"/>
<sequence>MVSLRTLAVNAIVGLIILFIANAVGLGVQISLVTLLVCAILGVPGAILVILLALLDIAFVAAVVPATLV</sequence>
<keyword evidence="3" id="KW-1185">Reference proteome</keyword>
<gene>
    <name evidence="2" type="ORF">HSEST_0856</name>
</gene>
<reference evidence="2 3" key="1">
    <citation type="submission" date="2020-11" db="EMBL/GenBank/DDBJ databases">
        <title>Carbohydrate-dependent, anaerobic sulfur respiration: A novel catabolism in halophilic archaea.</title>
        <authorList>
            <person name="Sorokin D.Y."/>
            <person name="Messina E."/>
            <person name="Smedile F."/>
            <person name="La Cono V."/>
            <person name="Hallsworth J.E."/>
            <person name="Yakimov M.M."/>
        </authorList>
    </citation>
    <scope>NUCLEOTIDE SEQUENCE [LARGE SCALE GENOMIC DNA]</scope>
    <source>
        <strain evidence="2 3">HSR-Est</strain>
    </source>
</reference>
<dbReference type="GeneID" id="68857493"/>
<dbReference type="AlphaFoldDB" id="A0A897NNS7"/>
<keyword evidence="1" id="KW-0812">Transmembrane</keyword>
<keyword evidence="1" id="KW-0472">Membrane</keyword>